<evidence type="ECO:0000259" key="3">
    <source>
        <dbReference type="PROSITE" id="PS01124"/>
    </source>
</evidence>
<name>A0A9D2D0L0_9FIRM</name>
<sequence>MIQNCPPGKNYETILDNEECRIDRVWGEEGSGTSVCYRIFPGVMVTYSDYHMKACDYGFSPDCDILCIDYCKEGRIEQEIENGAFSFFEEGDLKVGRRIYHTGHAEFPLHCFQGMTILFQMEEASRSIADQIKGFPVDLYEIQRKYCNDKHPFVIPNEAGVMHIFSEMYQLPERFKRYYLEVKILELLLYLDRMEVENKKEERPYFYKFQVEKVKAIHRLLTENISRHYTLQELSAMFELPLTAMKSCFKAVYGDSVFAYMRKYRMKRAAKLLLQDEELNVAQIAGLMGYDSPGKFSTAFKAVMGMAPLKYKKENRF</sequence>
<dbReference type="Gene3D" id="1.10.10.60">
    <property type="entry name" value="Homeodomain-like"/>
    <property type="match status" value="2"/>
</dbReference>
<reference evidence="4" key="2">
    <citation type="submission" date="2021-04" db="EMBL/GenBank/DDBJ databases">
        <authorList>
            <person name="Gilroy R."/>
        </authorList>
    </citation>
    <scope>NUCLEOTIDE SEQUENCE</scope>
    <source>
        <strain evidence="4">CHK192-9172</strain>
    </source>
</reference>
<dbReference type="SUPFAM" id="SSF46689">
    <property type="entry name" value="Homeodomain-like"/>
    <property type="match status" value="1"/>
</dbReference>
<evidence type="ECO:0000313" key="4">
    <source>
        <dbReference type="EMBL" id="HIZ06333.1"/>
    </source>
</evidence>
<evidence type="ECO:0000313" key="5">
    <source>
        <dbReference type="Proteomes" id="UP000824024"/>
    </source>
</evidence>
<keyword evidence="2" id="KW-0804">Transcription</keyword>
<dbReference type="GO" id="GO:0043565">
    <property type="term" value="F:sequence-specific DNA binding"/>
    <property type="evidence" value="ECO:0007669"/>
    <property type="project" value="InterPro"/>
</dbReference>
<dbReference type="PANTHER" id="PTHR47893">
    <property type="entry name" value="REGULATORY PROTEIN PCHR"/>
    <property type="match status" value="1"/>
</dbReference>
<dbReference type="SMART" id="SM00342">
    <property type="entry name" value="HTH_ARAC"/>
    <property type="match status" value="1"/>
</dbReference>
<dbReference type="Pfam" id="PF12833">
    <property type="entry name" value="HTH_18"/>
    <property type="match status" value="1"/>
</dbReference>
<dbReference type="InterPro" id="IPR018060">
    <property type="entry name" value="HTH_AraC"/>
</dbReference>
<protein>
    <submittedName>
        <fullName evidence="4">AraC family transcriptional regulator</fullName>
    </submittedName>
</protein>
<dbReference type="EMBL" id="DXCH01000004">
    <property type="protein sequence ID" value="HIZ06333.1"/>
    <property type="molecule type" value="Genomic_DNA"/>
</dbReference>
<dbReference type="PROSITE" id="PS01124">
    <property type="entry name" value="HTH_ARAC_FAMILY_2"/>
    <property type="match status" value="1"/>
</dbReference>
<dbReference type="GO" id="GO:0003700">
    <property type="term" value="F:DNA-binding transcription factor activity"/>
    <property type="evidence" value="ECO:0007669"/>
    <property type="project" value="InterPro"/>
</dbReference>
<comment type="caution">
    <text evidence="4">The sequence shown here is derived from an EMBL/GenBank/DDBJ whole genome shotgun (WGS) entry which is preliminary data.</text>
</comment>
<dbReference type="AlphaFoldDB" id="A0A9D2D0L0"/>
<dbReference type="Proteomes" id="UP000824024">
    <property type="component" value="Unassembled WGS sequence"/>
</dbReference>
<keyword evidence="1" id="KW-0805">Transcription regulation</keyword>
<dbReference type="InterPro" id="IPR009057">
    <property type="entry name" value="Homeodomain-like_sf"/>
</dbReference>
<evidence type="ECO:0000256" key="2">
    <source>
        <dbReference type="ARBA" id="ARBA00023163"/>
    </source>
</evidence>
<reference evidence="4" key="1">
    <citation type="journal article" date="2021" name="PeerJ">
        <title>Extensive microbial diversity within the chicken gut microbiome revealed by metagenomics and culture.</title>
        <authorList>
            <person name="Gilroy R."/>
            <person name="Ravi A."/>
            <person name="Getino M."/>
            <person name="Pursley I."/>
            <person name="Horton D.L."/>
            <person name="Alikhan N.F."/>
            <person name="Baker D."/>
            <person name="Gharbi K."/>
            <person name="Hall N."/>
            <person name="Watson M."/>
            <person name="Adriaenssens E.M."/>
            <person name="Foster-Nyarko E."/>
            <person name="Jarju S."/>
            <person name="Secka A."/>
            <person name="Antonio M."/>
            <person name="Oren A."/>
            <person name="Chaudhuri R.R."/>
            <person name="La Ragione R."/>
            <person name="Hildebrand F."/>
            <person name="Pallen M.J."/>
        </authorList>
    </citation>
    <scope>NUCLEOTIDE SEQUENCE</scope>
    <source>
        <strain evidence="4">CHK192-9172</strain>
    </source>
</reference>
<proteinExistence type="predicted"/>
<gene>
    <name evidence="4" type="ORF">IAA08_00175</name>
</gene>
<feature type="domain" description="HTH araC/xylS-type" evidence="3">
    <location>
        <begin position="215"/>
        <end position="314"/>
    </location>
</feature>
<dbReference type="PANTHER" id="PTHR47893:SF1">
    <property type="entry name" value="REGULATORY PROTEIN PCHR"/>
    <property type="match status" value="1"/>
</dbReference>
<dbReference type="InterPro" id="IPR053142">
    <property type="entry name" value="PchR_regulatory_protein"/>
</dbReference>
<accession>A0A9D2D0L0</accession>
<organism evidence="4 5">
    <name type="scientific">Candidatus Eubacterium avistercoris</name>
    <dbReference type="NCBI Taxonomy" id="2838567"/>
    <lineage>
        <taxon>Bacteria</taxon>
        <taxon>Bacillati</taxon>
        <taxon>Bacillota</taxon>
        <taxon>Clostridia</taxon>
        <taxon>Eubacteriales</taxon>
        <taxon>Eubacteriaceae</taxon>
        <taxon>Eubacterium</taxon>
    </lineage>
</organism>
<evidence type="ECO:0000256" key="1">
    <source>
        <dbReference type="ARBA" id="ARBA00023015"/>
    </source>
</evidence>